<gene>
    <name evidence="4" type="ORF">ACFL27_24545</name>
</gene>
<evidence type="ECO:0000313" key="4">
    <source>
        <dbReference type="EMBL" id="MFC1853379.1"/>
    </source>
</evidence>
<evidence type="ECO:0000256" key="2">
    <source>
        <dbReference type="ARBA" id="ARBA00022884"/>
    </source>
</evidence>
<evidence type="ECO:0000313" key="5">
    <source>
        <dbReference type="Proteomes" id="UP001594351"/>
    </source>
</evidence>
<accession>A0ABV6Z4N3</accession>
<proteinExistence type="inferred from homology"/>
<dbReference type="PROSITE" id="PS50084">
    <property type="entry name" value="KH_TYPE_1"/>
    <property type="match status" value="1"/>
</dbReference>
<dbReference type="InterPro" id="IPR009019">
    <property type="entry name" value="KH_sf_prok-type"/>
</dbReference>
<name>A0ABV6Z4N3_UNCC1</name>
<dbReference type="EMBL" id="JBHPBY010000486">
    <property type="protein sequence ID" value="MFC1853379.1"/>
    <property type="molecule type" value="Genomic_DNA"/>
</dbReference>
<dbReference type="Proteomes" id="UP001594351">
    <property type="component" value="Unassembled WGS sequence"/>
</dbReference>
<dbReference type="SUPFAM" id="SSF54814">
    <property type="entry name" value="Prokaryotic type KH domain (KH-domain type II)"/>
    <property type="match status" value="1"/>
</dbReference>
<keyword evidence="5" id="KW-1185">Reference proteome</keyword>
<dbReference type="InterPro" id="IPR015946">
    <property type="entry name" value="KH_dom-like_a/b"/>
</dbReference>
<keyword evidence="2 3" id="KW-0694">RNA-binding</keyword>
<reference evidence="4 5" key="1">
    <citation type="submission" date="2024-09" db="EMBL/GenBank/DDBJ databases">
        <title>Laminarin stimulates single cell rates of sulfate reduction while oxygen inhibits transcriptomic activity in coastal marine sediment.</title>
        <authorList>
            <person name="Lindsay M."/>
            <person name="Orcutt B."/>
            <person name="Emerson D."/>
            <person name="Stepanauskas R."/>
            <person name="D'Angelo T."/>
        </authorList>
    </citation>
    <scope>NUCLEOTIDE SEQUENCE [LARGE SCALE GENOMIC DNA]</scope>
    <source>
        <strain evidence="4">SAG AM-311-K15</strain>
    </source>
</reference>
<dbReference type="Gene3D" id="3.30.300.20">
    <property type="match status" value="1"/>
</dbReference>
<sequence length="78" mass="8653">EMMKELTERIVKAIVDNPDKVDVNELHGHNSIVIEVRVDQGDMGKVIGRKGNTANAIRTILTAAGKKNNKRCTLEILE</sequence>
<dbReference type="HAMAP" id="MF_00088">
    <property type="entry name" value="KhpA"/>
    <property type="match status" value="1"/>
</dbReference>
<dbReference type="Pfam" id="PF13083">
    <property type="entry name" value="KH_KhpA-B"/>
    <property type="match status" value="1"/>
</dbReference>
<comment type="caution">
    <text evidence="4">The sequence shown here is derived from an EMBL/GenBank/DDBJ whole genome shotgun (WGS) entry which is preliminary data.</text>
</comment>
<feature type="non-terminal residue" evidence="4">
    <location>
        <position position="1"/>
    </location>
</feature>
<dbReference type="CDD" id="cd22533">
    <property type="entry name" value="KH-II_YlqC-like"/>
    <property type="match status" value="1"/>
</dbReference>
<evidence type="ECO:0000256" key="1">
    <source>
        <dbReference type="ARBA" id="ARBA00022490"/>
    </source>
</evidence>
<keyword evidence="1" id="KW-0963">Cytoplasm</keyword>
<dbReference type="PANTHER" id="PTHR34654">
    <property type="entry name" value="UPF0109 PROTEIN SCO5592"/>
    <property type="match status" value="1"/>
</dbReference>
<evidence type="ECO:0000256" key="3">
    <source>
        <dbReference type="PROSITE-ProRule" id="PRU00117"/>
    </source>
</evidence>
<dbReference type="PANTHER" id="PTHR34654:SF1">
    <property type="entry name" value="RNA-BINDING PROTEIN KHPA"/>
    <property type="match status" value="1"/>
</dbReference>
<organism evidence="4 5">
    <name type="scientific">candidate division CSSED10-310 bacterium</name>
    <dbReference type="NCBI Taxonomy" id="2855610"/>
    <lineage>
        <taxon>Bacteria</taxon>
        <taxon>Bacteria division CSSED10-310</taxon>
    </lineage>
</organism>
<protein>
    <submittedName>
        <fullName evidence="4">KH domain-containing protein</fullName>
    </submittedName>
</protein>
<dbReference type="InterPro" id="IPR020627">
    <property type="entry name" value="KhpA"/>
</dbReference>